<accession>A0A5K7X8G7</accession>
<proteinExistence type="predicted"/>
<sequence length="41" mass="4736">MTRIEKERKKQADVIRGDSRDSRSTPRTSLASLAVQKHLRN</sequence>
<dbReference type="AlphaFoldDB" id="A0A5K7X8G7"/>
<feature type="region of interest" description="Disordered" evidence="1">
    <location>
        <begin position="1"/>
        <end position="41"/>
    </location>
</feature>
<name>A0A5K7X8G7_9BACT</name>
<organism evidence="2 3">
    <name type="scientific">Lacipirellula parvula</name>
    <dbReference type="NCBI Taxonomy" id="2650471"/>
    <lineage>
        <taxon>Bacteria</taxon>
        <taxon>Pseudomonadati</taxon>
        <taxon>Planctomycetota</taxon>
        <taxon>Planctomycetia</taxon>
        <taxon>Pirellulales</taxon>
        <taxon>Lacipirellulaceae</taxon>
        <taxon>Lacipirellula</taxon>
    </lineage>
</organism>
<dbReference type="Proteomes" id="UP000326837">
    <property type="component" value="Chromosome"/>
</dbReference>
<keyword evidence="3" id="KW-1185">Reference proteome</keyword>
<feature type="compositionally biased region" description="Basic and acidic residues" evidence="1">
    <location>
        <begin position="1"/>
        <end position="24"/>
    </location>
</feature>
<evidence type="ECO:0000256" key="1">
    <source>
        <dbReference type="SAM" id="MobiDB-lite"/>
    </source>
</evidence>
<dbReference type="KEGG" id="lpav:PLANPX_2542"/>
<dbReference type="EMBL" id="AP021861">
    <property type="protein sequence ID" value="BBO32930.1"/>
    <property type="molecule type" value="Genomic_DNA"/>
</dbReference>
<protein>
    <submittedName>
        <fullName evidence="2">Uncharacterized protein</fullName>
    </submittedName>
</protein>
<gene>
    <name evidence="2" type="ORF">PLANPX_2542</name>
</gene>
<evidence type="ECO:0000313" key="3">
    <source>
        <dbReference type="Proteomes" id="UP000326837"/>
    </source>
</evidence>
<evidence type="ECO:0000313" key="2">
    <source>
        <dbReference type="EMBL" id="BBO32930.1"/>
    </source>
</evidence>
<reference evidence="3" key="1">
    <citation type="submission" date="2019-10" db="EMBL/GenBank/DDBJ databases">
        <title>Lacipirellula parvula gen. nov., sp. nov., representing a lineage of planctomycetes widespread in freshwater anoxic habitats, and description of the family Lacipirellulaceae.</title>
        <authorList>
            <person name="Dedysh S.N."/>
            <person name="Kulichevskaya I.S."/>
            <person name="Beletsky A.V."/>
            <person name="Rakitin A.L."/>
            <person name="Mardanov A.V."/>
            <person name="Ivanova A.A."/>
            <person name="Saltykova V.X."/>
            <person name="Rijpstra W.I.C."/>
            <person name="Sinninghe Damste J.S."/>
            <person name="Ravin N.V."/>
        </authorList>
    </citation>
    <scope>NUCLEOTIDE SEQUENCE [LARGE SCALE GENOMIC DNA]</scope>
    <source>
        <strain evidence="3">PX69</strain>
    </source>
</reference>